<evidence type="ECO:0000256" key="10">
    <source>
        <dbReference type="ARBA" id="ARBA00023224"/>
    </source>
</evidence>
<keyword evidence="10" id="KW-0807">Transducer</keyword>
<keyword evidence="7" id="KW-0472">Membrane</keyword>
<evidence type="ECO:0000256" key="8">
    <source>
        <dbReference type="ARBA" id="ARBA00023170"/>
    </source>
</evidence>
<accession>A0AAV7V1I0</accession>
<dbReference type="PRINTS" id="PR00248">
    <property type="entry name" value="GPCRMGR"/>
</dbReference>
<evidence type="ECO:0000259" key="11">
    <source>
        <dbReference type="Pfam" id="PF01094"/>
    </source>
</evidence>
<dbReference type="GO" id="GO:0004930">
    <property type="term" value="F:G protein-coupled receptor activity"/>
    <property type="evidence" value="ECO:0007669"/>
    <property type="project" value="UniProtKB-KW"/>
</dbReference>
<dbReference type="InterPro" id="IPR001828">
    <property type="entry name" value="ANF_lig-bd_rcpt"/>
</dbReference>
<dbReference type="EMBL" id="JANPWB010000004">
    <property type="protein sequence ID" value="KAJ1194205.1"/>
    <property type="molecule type" value="Genomic_DNA"/>
</dbReference>
<evidence type="ECO:0000313" key="13">
    <source>
        <dbReference type="Proteomes" id="UP001066276"/>
    </source>
</evidence>
<keyword evidence="9" id="KW-0325">Glycoprotein</keyword>
<evidence type="ECO:0000256" key="7">
    <source>
        <dbReference type="ARBA" id="ARBA00023136"/>
    </source>
</evidence>
<evidence type="ECO:0000256" key="4">
    <source>
        <dbReference type="ARBA" id="ARBA00022729"/>
    </source>
</evidence>
<keyword evidence="4" id="KW-0732">Signal</keyword>
<dbReference type="Pfam" id="PF01094">
    <property type="entry name" value="ANF_receptor"/>
    <property type="match status" value="1"/>
</dbReference>
<sequence length="340" mass="38354">MGPDEVLMSLIKGEPKLLQESYIRSFVSATYKISYGATVPLLKDKHNFPSFLRTMPNDEVQSRVIALLVARYKWNWVGILAEENDYGLQGSQILKEELERAGICTAFYDTLPTVYSSRKSERIISTIQTTTANAIIIFSSDDSLFPFMEDFSKQTITKKIWIASDGWSVSPIFGRQDLWQTLQGTIGLVASRGDMPGFKEHVYGIRPDTVTNDVFIHEFWEDVFACRWSVNHTTDISNKGALACTGSENLQDVSNSFFDFLNLRNTYATYNAVYAIAHALQDLDTCKDGKGPFLNGTCASLTTFEPWQTDRFTFITAARIYTGITAVLRHGFLARAFSYF</sequence>
<dbReference type="Gene3D" id="3.40.50.2300">
    <property type="match status" value="2"/>
</dbReference>
<feature type="domain" description="Receptor ligand binding region" evidence="11">
    <location>
        <begin position="33"/>
        <end position="308"/>
    </location>
</feature>
<dbReference type="Proteomes" id="UP001066276">
    <property type="component" value="Chromosome 2_2"/>
</dbReference>
<organism evidence="12 13">
    <name type="scientific">Pleurodeles waltl</name>
    <name type="common">Iberian ribbed newt</name>
    <dbReference type="NCBI Taxonomy" id="8319"/>
    <lineage>
        <taxon>Eukaryota</taxon>
        <taxon>Metazoa</taxon>
        <taxon>Chordata</taxon>
        <taxon>Craniata</taxon>
        <taxon>Vertebrata</taxon>
        <taxon>Euteleostomi</taxon>
        <taxon>Amphibia</taxon>
        <taxon>Batrachia</taxon>
        <taxon>Caudata</taxon>
        <taxon>Salamandroidea</taxon>
        <taxon>Salamandridae</taxon>
        <taxon>Pleurodelinae</taxon>
        <taxon>Pleurodeles</taxon>
    </lineage>
</organism>
<keyword evidence="2" id="KW-1003">Cell membrane</keyword>
<keyword evidence="6" id="KW-0297">G-protein coupled receptor</keyword>
<dbReference type="InterPro" id="IPR000068">
    <property type="entry name" value="GPCR_3_Ca_sens_rcpt-rel"/>
</dbReference>
<evidence type="ECO:0000256" key="9">
    <source>
        <dbReference type="ARBA" id="ARBA00023180"/>
    </source>
</evidence>
<reference evidence="12" key="1">
    <citation type="journal article" date="2022" name="bioRxiv">
        <title>Sequencing and chromosome-scale assembly of the giantPleurodeles waltlgenome.</title>
        <authorList>
            <person name="Brown T."/>
            <person name="Elewa A."/>
            <person name="Iarovenko S."/>
            <person name="Subramanian E."/>
            <person name="Araus A.J."/>
            <person name="Petzold A."/>
            <person name="Susuki M."/>
            <person name="Suzuki K.-i.T."/>
            <person name="Hayashi T."/>
            <person name="Toyoda A."/>
            <person name="Oliveira C."/>
            <person name="Osipova E."/>
            <person name="Leigh N.D."/>
            <person name="Simon A."/>
            <person name="Yun M.H."/>
        </authorList>
    </citation>
    <scope>NUCLEOTIDE SEQUENCE</scope>
    <source>
        <strain evidence="12">20211129_DDA</strain>
        <tissue evidence="12">Liver</tissue>
    </source>
</reference>
<dbReference type="InterPro" id="IPR028082">
    <property type="entry name" value="Peripla_BP_I"/>
</dbReference>
<keyword evidence="5" id="KW-1133">Transmembrane helix</keyword>
<dbReference type="GO" id="GO:0005886">
    <property type="term" value="C:plasma membrane"/>
    <property type="evidence" value="ECO:0007669"/>
    <property type="project" value="UniProtKB-SubCell"/>
</dbReference>
<evidence type="ECO:0000256" key="3">
    <source>
        <dbReference type="ARBA" id="ARBA00022692"/>
    </source>
</evidence>
<keyword evidence="13" id="KW-1185">Reference proteome</keyword>
<protein>
    <recommendedName>
        <fullName evidence="11">Receptor ligand binding region domain-containing protein</fullName>
    </recommendedName>
</protein>
<keyword evidence="8" id="KW-0675">Receptor</keyword>
<dbReference type="FunFam" id="3.40.50.2300:FF:000016">
    <property type="entry name" value="Taste 1 receptor member 2"/>
    <property type="match status" value="1"/>
</dbReference>
<evidence type="ECO:0000256" key="2">
    <source>
        <dbReference type="ARBA" id="ARBA00022475"/>
    </source>
</evidence>
<keyword evidence="3" id="KW-0812">Transmembrane</keyword>
<comment type="caution">
    <text evidence="12">The sequence shown here is derived from an EMBL/GenBank/DDBJ whole genome shotgun (WGS) entry which is preliminary data.</text>
</comment>
<evidence type="ECO:0000313" key="12">
    <source>
        <dbReference type="EMBL" id="KAJ1194205.1"/>
    </source>
</evidence>
<name>A0AAV7V1I0_PLEWA</name>
<dbReference type="PRINTS" id="PR00592">
    <property type="entry name" value="CASENSINGR"/>
</dbReference>
<proteinExistence type="predicted"/>
<dbReference type="SUPFAM" id="SSF53822">
    <property type="entry name" value="Periplasmic binding protein-like I"/>
    <property type="match status" value="1"/>
</dbReference>
<evidence type="ECO:0000256" key="5">
    <source>
        <dbReference type="ARBA" id="ARBA00022989"/>
    </source>
</evidence>
<evidence type="ECO:0000256" key="6">
    <source>
        <dbReference type="ARBA" id="ARBA00023040"/>
    </source>
</evidence>
<gene>
    <name evidence="12" type="ORF">NDU88_003499</name>
</gene>
<dbReference type="InterPro" id="IPR000337">
    <property type="entry name" value="GPCR_3"/>
</dbReference>
<comment type="subcellular location">
    <subcellularLocation>
        <location evidence="1">Cell membrane</location>
        <topology evidence="1">Multi-pass membrane protein</topology>
    </subcellularLocation>
</comment>
<dbReference type="PANTHER" id="PTHR24061">
    <property type="entry name" value="CALCIUM-SENSING RECEPTOR-RELATED"/>
    <property type="match status" value="1"/>
</dbReference>
<evidence type="ECO:0000256" key="1">
    <source>
        <dbReference type="ARBA" id="ARBA00004651"/>
    </source>
</evidence>
<dbReference type="AlphaFoldDB" id="A0AAV7V1I0"/>
<dbReference type="PANTHER" id="PTHR24061:SF0">
    <property type="entry name" value="C-FAMILY ODORANT RECEPTOR OLFCT1"/>
    <property type="match status" value="1"/>
</dbReference>